<dbReference type="InterPro" id="IPR013783">
    <property type="entry name" value="Ig-like_fold"/>
</dbReference>
<dbReference type="Gene3D" id="2.60.40.10">
    <property type="entry name" value="Immunoglobulins"/>
    <property type="match status" value="1"/>
</dbReference>
<dbReference type="EMBL" id="AP023086">
    <property type="protein sequence ID" value="BCD97529.1"/>
    <property type="molecule type" value="Genomic_DNA"/>
</dbReference>
<evidence type="ECO:0000313" key="1">
    <source>
        <dbReference type="EMBL" id="BCD97529.1"/>
    </source>
</evidence>
<dbReference type="Proteomes" id="UP001320119">
    <property type="component" value="Chromosome"/>
</dbReference>
<dbReference type="PROSITE" id="PS51257">
    <property type="entry name" value="PROKAR_LIPOPROTEIN"/>
    <property type="match status" value="1"/>
</dbReference>
<accession>A0AAN1WH88</accession>
<protein>
    <recommendedName>
        <fullName evidence="3">Lipoprotein</fullName>
    </recommendedName>
</protein>
<evidence type="ECO:0000313" key="2">
    <source>
        <dbReference type="Proteomes" id="UP001320119"/>
    </source>
</evidence>
<dbReference type="KEGG" id="marq:MARGE09_P1730"/>
<proteinExistence type="predicted"/>
<dbReference type="RefSeq" id="WP_236986996.1">
    <property type="nucleotide sequence ID" value="NZ_AP023086.1"/>
</dbReference>
<keyword evidence="2" id="KW-1185">Reference proteome</keyword>
<reference evidence="1 2" key="1">
    <citation type="journal article" date="2022" name="IScience">
        <title>An ultrasensitive nanofiber-based assay for enzymatic hydrolysis and deep-sea microbial degradation of cellulose.</title>
        <authorList>
            <person name="Tsudome M."/>
            <person name="Tachioka M."/>
            <person name="Miyazaki M."/>
            <person name="Uchimura K."/>
            <person name="Tsuda M."/>
            <person name="Takaki Y."/>
            <person name="Deguchi S."/>
        </authorList>
    </citation>
    <scope>NUCLEOTIDE SEQUENCE [LARGE SCALE GENOMIC DNA]</scope>
    <source>
        <strain evidence="1 2">GE09</strain>
    </source>
</reference>
<organism evidence="1 2">
    <name type="scientific">Marinagarivorans cellulosilyticus</name>
    <dbReference type="NCBI Taxonomy" id="2721545"/>
    <lineage>
        <taxon>Bacteria</taxon>
        <taxon>Pseudomonadati</taxon>
        <taxon>Pseudomonadota</taxon>
        <taxon>Gammaproteobacteria</taxon>
        <taxon>Cellvibrionales</taxon>
        <taxon>Cellvibrionaceae</taxon>
        <taxon>Marinagarivorans</taxon>
    </lineage>
</organism>
<dbReference type="AlphaFoldDB" id="A0AAN1WH88"/>
<sequence>MIKKYYLQYGFKPLGAFWSSIILAGLTACGGGGGSPAQPTIIASSTASLSASSSNSSVDSNASSVSSTAAANVSLQGMVTYDLVKPTANNNGQIYLDYANAQIAPARGVTVELLDSLNNAIASTSTDNNGEYAFVVAPNRAVKVRVKAQLDASNYSIAVKDNTQNNALYVLDGSLAGSGSAAEQTRNLHANLGWNIVSQAYSSERQSAPFAILDSLYDSLNMVLAADVTVNLPPLDVFWSVNNVAVNGSFSEGNIGSSLYSTGASAIYILGHANNDTDEFDNTVVQHEFGHYIEDKLSRSESIGGVHYLGAPVDMRVAFGEGFGNAFAAMSSGEPLYLDTSGAGQQSGFGFNIETNRFGGGYYSEGAIHSLLYDLFDSGNESGDNISLGFTPILAALRHDDYITFDGYTSIYAFSSVLKSIVPENESQINELLMDQNIVGTGMYGEGETATGTVSFSLPIYQRLALGETIEACSNNNLQEYNGLEVRRYVLLEVPSTGTYTISAQRKSGIQPSDPDFQMHREGTWAGASEGPSANIENWTKRLEQGVYALNVYDAFNTDEDDSTGGLVCFNVTLN</sequence>
<evidence type="ECO:0008006" key="3">
    <source>
        <dbReference type="Google" id="ProtNLM"/>
    </source>
</evidence>
<dbReference type="SUPFAM" id="SSF117074">
    <property type="entry name" value="Hypothetical protein PA1324"/>
    <property type="match status" value="1"/>
</dbReference>
<name>A0AAN1WH88_9GAMM</name>
<gene>
    <name evidence="1" type="ORF">MARGE09_P1730</name>
</gene>